<proteinExistence type="predicted"/>
<dbReference type="InParanoid" id="A3LRF4"/>
<evidence type="ECO:0000313" key="8">
    <source>
        <dbReference type="EMBL" id="ABN65728.2"/>
    </source>
</evidence>
<keyword evidence="3 6" id="KW-1133">Transmembrane helix</keyword>
<feature type="domain" description="TLC" evidence="7">
    <location>
        <begin position="69"/>
        <end position="274"/>
    </location>
</feature>
<feature type="transmembrane region" description="Helical" evidence="6">
    <location>
        <begin position="142"/>
        <end position="164"/>
    </location>
</feature>
<evidence type="ECO:0000256" key="5">
    <source>
        <dbReference type="PROSITE-ProRule" id="PRU00205"/>
    </source>
</evidence>
<evidence type="ECO:0000256" key="3">
    <source>
        <dbReference type="ARBA" id="ARBA00022989"/>
    </source>
</evidence>
<dbReference type="EMBL" id="CP000497">
    <property type="protein sequence ID" value="ABN65728.2"/>
    <property type="molecule type" value="Genomic_DNA"/>
</dbReference>
<dbReference type="GeneID" id="4838358"/>
<comment type="subcellular location">
    <subcellularLocation>
        <location evidence="1">Membrane</location>
        <topology evidence="1">Multi-pass membrane protein</topology>
    </subcellularLocation>
</comment>
<sequence length="283" mass="32675">MSFITSHFPVFTEDPFLSLRPFPEHPTNFLEEHWHEVLASFLFYFTAQLLSAPFSTAYFGKTYTQLPHKTKVNFDIHVVSMVQCVISIGILIPMWNHSHWQNRVEDPFSSILGASNYGGFVAALTIGYFLWDLYVCVRWYSLFGLGFLFHGFAAFYVFSCSLIPYCQPWIPAFLLFELSTPFVNINWFASRLPAGTFNDTFVIVNGLGLLITFFSVRIAWGFYAAFMVATDMFAVFGKTHWFLPVTILGLNLMLDSLNVFWFYKMVMIAKKKIFGKSHHKKLE</sequence>
<dbReference type="Proteomes" id="UP000002258">
    <property type="component" value="Chromosome 3"/>
</dbReference>
<dbReference type="Pfam" id="PF03798">
    <property type="entry name" value="TRAM_LAG1_CLN8"/>
    <property type="match status" value="1"/>
</dbReference>
<dbReference type="InterPro" id="IPR006634">
    <property type="entry name" value="TLC-dom"/>
</dbReference>
<keyword evidence="9" id="KW-1185">Reference proteome</keyword>
<dbReference type="HOGENOM" id="CLU_034597_0_1_1"/>
<dbReference type="GO" id="GO:0005783">
    <property type="term" value="C:endoplasmic reticulum"/>
    <property type="evidence" value="ECO:0007669"/>
    <property type="project" value="TreeGrafter"/>
</dbReference>
<evidence type="ECO:0000256" key="6">
    <source>
        <dbReference type="SAM" id="Phobius"/>
    </source>
</evidence>
<evidence type="ECO:0000256" key="2">
    <source>
        <dbReference type="ARBA" id="ARBA00022692"/>
    </source>
</evidence>
<evidence type="ECO:0000256" key="1">
    <source>
        <dbReference type="ARBA" id="ARBA00004141"/>
    </source>
</evidence>
<dbReference type="GO" id="GO:0055088">
    <property type="term" value="P:lipid homeostasis"/>
    <property type="evidence" value="ECO:0007669"/>
    <property type="project" value="TreeGrafter"/>
</dbReference>
<dbReference type="PANTHER" id="PTHR13439">
    <property type="entry name" value="CT120 PROTEIN"/>
    <property type="match status" value="1"/>
</dbReference>
<feature type="transmembrane region" description="Helical" evidence="6">
    <location>
        <begin position="107"/>
        <end position="130"/>
    </location>
</feature>
<dbReference type="SMART" id="SM00724">
    <property type="entry name" value="TLC"/>
    <property type="match status" value="1"/>
</dbReference>
<dbReference type="PROSITE" id="PS50922">
    <property type="entry name" value="TLC"/>
    <property type="match status" value="1"/>
</dbReference>
<dbReference type="STRING" id="322104.A3LRF4"/>
<feature type="transmembrane region" description="Helical" evidence="6">
    <location>
        <begin position="72"/>
        <end position="95"/>
    </location>
</feature>
<keyword evidence="2 5" id="KW-0812">Transmembrane</keyword>
<dbReference type="OMA" id="AQWYNGM"/>
<evidence type="ECO:0000259" key="7">
    <source>
        <dbReference type="PROSITE" id="PS50922"/>
    </source>
</evidence>
<feature type="transmembrane region" description="Helical" evidence="6">
    <location>
        <begin position="170"/>
        <end position="189"/>
    </location>
</feature>
<feature type="transmembrane region" description="Helical" evidence="6">
    <location>
        <begin position="37"/>
        <end position="60"/>
    </location>
</feature>
<protein>
    <recommendedName>
        <fullName evidence="7">TLC domain-containing protein</fullName>
    </recommendedName>
</protein>
<evidence type="ECO:0000256" key="4">
    <source>
        <dbReference type="ARBA" id="ARBA00023136"/>
    </source>
</evidence>
<feature type="transmembrane region" description="Helical" evidence="6">
    <location>
        <begin position="201"/>
        <end position="229"/>
    </location>
</feature>
<dbReference type="eggNOG" id="KOG4561">
    <property type="taxonomic scope" value="Eukaryota"/>
</dbReference>
<dbReference type="RefSeq" id="XP_001383757.2">
    <property type="nucleotide sequence ID" value="XM_001383720.1"/>
</dbReference>
<dbReference type="FunCoup" id="A3LRF4">
    <property type="interactions" value="100"/>
</dbReference>
<name>A3LRF4_PICST</name>
<dbReference type="InterPro" id="IPR050846">
    <property type="entry name" value="TLCD"/>
</dbReference>
<dbReference type="AlphaFoldDB" id="A3LRF4"/>
<dbReference type="GO" id="GO:0016020">
    <property type="term" value="C:membrane"/>
    <property type="evidence" value="ECO:0007669"/>
    <property type="project" value="UniProtKB-SubCell"/>
</dbReference>
<gene>
    <name evidence="8" type="ORF">PICST_35491</name>
</gene>
<dbReference type="KEGG" id="pic:PICST_35491"/>
<organism evidence="8 9">
    <name type="scientific">Scheffersomyces stipitis (strain ATCC 58785 / CBS 6054 / NBRC 10063 / NRRL Y-11545)</name>
    <name type="common">Yeast</name>
    <name type="synonym">Pichia stipitis</name>
    <dbReference type="NCBI Taxonomy" id="322104"/>
    <lineage>
        <taxon>Eukaryota</taxon>
        <taxon>Fungi</taxon>
        <taxon>Dikarya</taxon>
        <taxon>Ascomycota</taxon>
        <taxon>Saccharomycotina</taxon>
        <taxon>Pichiomycetes</taxon>
        <taxon>Debaryomycetaceae</taxon>
        <taxon>Scheffersomyces</taxon>
    </lineage>
</organism>
<reference evidence="8 9" key="1">
    <citation type="journal article" date="2007" name="Nat. Biotechnol.">
        <title>Genome sequence of the lignocellulose-bioconverting and xylose-fermenting yeast Pichia stipitis.</title>
        <authorList>
            <person name="Jeffries T.W."/>
            <person name="Grigoriev I.V."/>
            <person name="Grimwood J."/>
            <person name="Laplaza J.M."/>
            <person name="Aerts A."/>
            <person name="Salamov A."/>
            <person name="Schmutz J."/>
            <person name="Lindquist E."/>
            <person name="Dehal P."/>
            <person name="Shapiro H."/>
            <person name="Jin Y.S."/>
            <person name="Passoth V."/>
            <person name="Richardson P.M."/>
        </authorList>
    </citation>
    <scope>NUCLEOTIDE SEQUENCE [LARGE SCALE GENOMIC DNA]</scope>
    <source>
        <strain evidence="9">ATCC 58785 / CBS 6054 / NBRC 10063 / NRRL Y-11545</strain>
    </source>
</reference>
<feature type="transmembrane region" description="Helical" evidence="6">
    <location>
        <begin position="241"/>
        <end position="263"/>
    </location>
</feature>
<dbReference type="OrthoDB" id="10266980at2759"/>
<dbReference type="PANTHER" id="PTHR13439:SF0">
    <property type="entry name" value="TOPOISOMERASE I DAMAGE AFFECTED PROTEIN 4"/>
    <property type="match status" value="1"/>
</dbReference>
<accession>A3LRF4</accession>
<evidence type="ECO:0000313" key="9">
    <source>
        <dbReference type="Proteomes" id="UP000002258"/>
    </source>
</evidence>
<keyword evidence="4 5" id="KW-0472">Membrane</keyword>